<keyword evidence="3" id="KW-1185">Reference proteome</keyword>
<accession>A0A6I6MQJ5</accession>
<dbReference type="Proteomes" id="UP000431269">
    <property type="component" value="Chromosome"/>
</dbReference>
<name>A0A6I6MQJ5_9CAUL</name>
<reference evidence="3" key="1">
    <citation type="submission" date="2019-12" db="EMBL/GenBank/DDBJ databases">
        <title>Complete genome of Terracaulis silvestris 0127_4.</title>
        <authorList>
            <person name="Vieira S."/>
            <person name="Riedel T."/>
            <person name="Sproer C."/>
            <person name="Pascual J."/>
            <person name="Boedeker C."/>
            <person name="Overmann J."/>
        </authorList>
    </citation>
    <scope>NUCLEOTIDE SEQUENCE [LARGE SCALE GENOMIC DNA]</scope>
    <source>
        <strain evidence="3">0127_4</strain>
    </source>
</reference>
<evidence type="ECO:0000313" key="2">
    <source>
        <dbReference type="EMBL" id="QGZ95688.1"/>
    </source>
</evidence>
<sequence>MKQLAFGFTVALVAVILFAPSAALACRLPANNSSIIYYDIPPELSETAIVLDVVFLETVQPLAYHQPRLDRARVRRVLRGEFQGQSVVVHLTMTSCTGDIGPGDRGFIIGEMSTLADGTEVFEATQESMGERYARGGRTE</sequence>
<dbReference type="AlphaFoldDB" id="A0A6I6MQJ5"/>
<proteinExistence type="predicted"/>
<protein>
    <submittedName>
        <fullName evidence="2">Uncharacterized protein</fullName>
    </submittedName>
</protein>
<evidence type="ECO:0000313" key="3">
    <source>
        <dbReference type="Proteomes" id="UP000431269"/>
    </source>
</evidence>
<dbReference type="PROSITE" id="PS51257">
    <property type="entry name" value="PROKAR_LIPOPROTEIN"/>
    <property type="match status" value="1"/>
</dbReference>
<keyword evidence="1" id="KW-0732">Signal</keyword>
<dbReference type="KEGG" id="tsv:DSM104635_02539"/>
<organism evidence="2 3">
    <name type="scientific">Terricaulis silvestris</name>
    <dbReference type="NCBI Taxonomy" id="2686094"/>
    <lineage>
        <taxon>Bacteria</taxon>
        <taxon>Pseudomonadati</taxon>
        <taxon>Pseudomonadota</taxon>
        <taxon>Alphaproteobacteria</taxon>
        <taxon>Caulobacterales</taxon>
        <taxon>Caulobacteraceae</taxon>
        <taxon>Terricaulis</taxon>
    </lineage>
</organism>
<dbReference type="RefSeq" id="WP_158766532.1">
    <property type="nucleotide sequence ID" value="NZ_CP047045.1"/>
</dbReference>
<evidence type="ECO:0000256" key="1">
    <source>
        <dbReference type="SAM" id="SignalP"/>
    </source>
</evidence>
<dbReference type="EMBL" id="CP047045">
    <property type="protein sequence ID" value="QGZ95688.1"/>
    <property type="molecule type" value="Genomic_DNA"/>
</dbReference>
<feature type="chain" id="PRO_5026238268" evidence="1">
    <location>
        <begin position="26"/>
        <end position="140"/>
    </location>
</feature>
<feature type="signal peptide" evidence="1">
    <location>
        <begin position="1"/>
        <end position="25"/>
    </location>
</feature>
<gene>
    <name evidence="2" type="ORF">DSM104635_02539</name>
</gene>